<accession>A0ABN7A9B3</accession>
<keyword evidence="4" id="KW-1185">Reference proteome</keyword>
<gene>
    <name evidence="3" type="ORF">NTJ_00665</name>
</gene>
<name>A0ABN7A9B3_9HEMI</name>
<reference evidence="3 4" key="1">
    <citation type="submission" date="2023-09" db="EMBL/GenBank/DDBJ databases">
        <title>Nesidiocoris tenuis whole genome shotgun sequence.</title>
        <authorList>
            <person name="Shibata T."/>
            <person name="Shimoda M."/>
            <person name="Kobayashi T."/>
            <person name="Uehara T."/>
        </authorList>
    </citation>
    <scope>NUCLEOTIDE SEQUENCE [LARGE SCALE GENOMIC DNA]</scope>
    <source>
        <strain evidence="3 4">Japan</strain>
    </source>
</reference>
<organism evidence="3 4">
    <name type="scientific">Nesidiocoris tenuis</name>
    <dbReference type="NCBI Taxonomy" id="355587"/>
    <lineage>
        <taxon>Eukaryota</taxon>
        <taxon>Metazoa</taxon>
        <taxon>Ecdysozoa</taxon>
        <taxon>Arthropoda</taxon>
        <taxon>Hexapoda</taxon>
        <taxon>Insecta</taxon>
        <taxon>Pterygota</taxon>
        <taxon>Neoptera</taxon>
        <taxon>Paraneoptera</taxon>
        <taxon>Hemiptera</taxon>
        <taxon>Heteroptera</taxon>
        <taxon>Panheteroptera</taxon>
        <taxon>Cimicomorpha</taxon>
        <taxon>Miridae</taxon>
        <taxon>Dicyphina</taxon>
        <taxon>Nesidiocoris</taxon>
    </lineage>
</organism>
<dbReference type="Proteomes" id="UP001307889">
    <property type="component" value="Chromosome 1"/>
</dbReference>
<feature type="domain" description="Coilin N-terminal" evidence="2">
    <location>
        <begin position="13"/>
        <end position="112"/>
    </location>
</feature>
<dbReference type="InterPro" id="IPR031722">
    <property type="entry name" value="Coilin_N"/>
</dbReference>
<feature type="region of interest" description="Disordered" evidence="1">
    <location>
        <begin position="149"/>
        <end position="173"/>
    </location>
</feature>
<dbReference type="EMBL" id="AP028909">
    <property type="protein sequence ID" value="BES87859.1"/>
    <property type="molecule type" value="Genomic_DNA"/>
</dbReference>
<protein>
    <recommendedName>
        <fullName evidence="2">Coilin N-terminal domain-containing protein</fullName>
    </recommendedName>
</protein>
<dbReference type="Pfam" id="PF15862">
    <property type="entry name" value="Coilin_N"/>
    <property type="match status" value="1"/>
</dbReference>
<evidence type="ECO:0000313" key="3">
    <source>
        <dbReference type="EMBL" id="BES87859.1"/>
    </source>
</evidence>
<evidence type="ECO:0000313" key="4">
    <source>
        <dbReference type="Proteomes" id="UP001307889"/>
    </source>
</evidence>
<sequence length="378" mass="43544">MVRVRVELLSHNADPKPCFVYVKDSWKTVEDLETHIKRLFGLSELELFVDDCLLPSAETIDVLCPAIDVVKVKEVGKKSLQFYHDVKHEPETSCSRKESKKLKRAEEESLLEVRKRELLEAASTLEQSADAMDVTDDVGLDLIVKRKRKRKHKSKKTSPKDVQMTPVKKDRTELWKENEASTSRFHIRFDEDSDVKTEEPISRFPEPIKEEWQEQLLSLAKEPKKPQFIRQSHTNGFLQQEEDAPSELHNSELNSGINGGCIVNGHCPKTEQVPLESDVQKFKRVTSAKCGDMLYFQRTYMKDSCPAVSSNILALVEEFDTEEKNVLTLKILEGWCDEYFSADEIVDLESSKFVVQLSWENLLEPRLADDPELLEKYL</sequence>
<proteinExistence type="predicted"/>
<evidence type="ECO:0000259" key="2">
    <source>
        <dbReference type="Pfam" id="PF15862"/>
    </source>
</evidence>
<evidence type="ECO:0000256" key="1">
    <source>
        <dbReference type="SAM" id="MobiDB-lite"/>
    </source>
</evidence>